<feature type="compositionally biased region" description="Polar residues" evidence="1">
    <location>
        <begin position="62"/>
        <end position="71"/>
    </location>
</feature>
<protein>
    <submittedName>
        <fullName evidence="2">Uncharacterized protein</fullName>
    </submittedName>
</protein>
<sequence length="104" mass="10951">MKRGRPEKHAMESSASTDQTFVSYAAAGRCSETWNDYCSAVSGRRRWTFVSYAAAGRCSDSPGMTTLSPSQVGGGGLSSPTQLQADVAPSQVGGGVVWSQSRQI</sequence>
<feature type="region of interest" description="Disordered" evidence="1">
    <location>
        <begin position="62"/>
        <end position="82"/>
    </location>
</feature>
<dbReference type="AlphaFoldDB" id="A0A3Q7F6U6"/>
<proteinExistence type="predicted"/>
<evidence type="ECO:0000256" key="1">
    <source>
        <dbReference type="SAM" id="MobiDB-lite"/>
    </source>
</evidence>
<dbReference type="InParanoid" id="A0A3Q7F6U6"/>
<dbReference type="PaxDb" id="4081-Solyc02g082330.1.1"/>
<accession>A0A3Q7F6U6</accession>
<evidence type="ECO:0000313" key="3">
    <source>
        <dbReference type="Proteomes" id="UP000004994"/>
    </source>
</evidence>
<reference evidence="2" key="2">
    <citation type="submission" date="2019-01" db="UniProtKB">
        <authorList>
            <consortium name="EnsemblPlants"/>
        </authorList>
    </citation>
    <scope>IDENTIFICATION</scope>
    <source>
        <strain evidence="2">cv. Heinz 1706</strain>
    </source>
</reference>
<name>A0A3Q7F6U6_SOLLC</name>
<keyword evidence="3" id="KW-1185">Reference proteome</keyword>
<organism evidence="2">
    <name type="scientific">Solanum lycopersicum</name>
    <name type="common">Tomato</name>
    <name type="synonym">Lycopersicon esculentum</name>
    <dbReference type="NCBI Taxonomy" id="4081"/>
    <lineage>
        <taxon>Eukaryota</taxon>
        <taxon>Viridiplantae</taxon>
        <taxon>Streptophyta</taxon>
        <taxon>Embryophyta</taxon>
        <taxon>Tracheophyta</taxon>
        <taxon>Spermatophyta</taxon>
        <taxon>Magnoliopsida</taxon>
        <taxon>eudicotyledons</taxon>
        <taxon>Gunneridae</taxon>
        <taxon>Pentapetalae</taxon>
        <taxon>asterids</taxon>
        <taxon>lamiids</taxon>
        <taxon>Solanales</taxon>
        <taxon>Solanaceae</taxon>
        <taxon>Solanoideae</taxon>
        <taxon>Solaneae</taxon>
        <taxon>Solanum</taxon>
        <taxon>Solanum subgen. Lycopersicon</taxon>
    </lineage>
</organism>
<dbReference type="EnsemblPlants" id="Solyc02g082330.1.1">
    <property type="protein sequence ID" value="Solyc02g082330.1.1.1"/>
    <property type="gene ID" value="Solyc02g082330.1"/>
</dbReference>
<evidence type="ECO:0000313" key="2">
    <source>
        <dbReference type="EnsemblPlants" id="Solyc02g082330.1.1.1"/>
    </source>
</evidence>
<dbReference type="Gramene" id="Solyc02g082330.1.1">
    <property type="protein sequence ID" value="Solyc02g082330.1.1.1"/>
    <property type="gene ID" value="Solyc02g082330.1"/>
</dbReference>
<dbReference type="Proteomes" id="UP000004994">
    <property type="component" value="Chromosome 2"/>
</dbReference>
<reference evidence="2" key="1">
    <citation type="journal article" date="2012" name="Nature">
        <title>The tomato genome sequence provides insights into fleshy fruit evolution.</title>
        <authorList>
            <consortium name="Tomato Genome Consortium"/>
        </authorList>
    </citation>
    <scope>NUCLEOTIDE SEQUENCE [LARGE SCALE GENOMIC DNA]</scope>
    <source>
        <strain evidence="2">cv. Heinz 1706</strain>
    </source>
</reference>